<feature type="transmembrane region" description="Helical" evidence="5">
    <location>
        <begin position="387"/>
        <end position="408"/>
    </location>
</feature>
<dbReference type="PANTHER" id="PTHR37422">
    <property type="entry name" value="TEICHURONIC ACID BIOSYNTHESIS PROTEIN TUAE"/>
    <property type="match status" value="1"/>
</dbReference>
<feature type="transmembrane region" description="Helical" evidence="5">
    <location>
        <begin position="7"/>
        <end position="26"/>
    </location>
</feature>
<feature type="transmembrane region" description="Helical" evidence="5">
    <location>
        <begin position="170"/>
        <end position="188"/>
    </location>
</feature>
<dbReference type="EMBL" id="JBGJLR010000003">
    <property type="protein sequence ID" value="MEZ2738662.1"/>
    <property type="molecule type" value="Genomic_DNA"/>
</dbReference>
<evidence type="ECO:0000313" key="7">
    <source>
        <dbReference type="EMBL" id="MEZ2738662.1"/>
    </source>
</evidence>
<feature type="transmembrane region" description="Helical" evidence="5">
    <location>
        <begin position="141"/>
        <end position="163"/>
    </location>
</feature>
<reference evidence="7 8" key="1">
    <citation type="submission" date="2024-08" db="EMBL/GenBank/DDBJ databases">
        <authorList>
            <person name="Feng Z."/>
            <person name="Ronholm J."/>
        </authorList>
    </citation>
    <scope>NUCLEOTIDE SEQUENCE [LARGE SCALE GENOMIC DNA]</scope>
    <source>
        <strain evidence="7 8">4-AB0-8</strain>
    </source>
</reference>
<dbReference type="RefSeq" id="WP_370891007.1">
    <property type="nucleotide sequence ID" value="NZ_JBGJLR010000003.1"/>
</dbReference>
<evidence type="ECO:0000256" key="5">
    <source>
        <dbReference type="SAM" id="Phobius"/>
    </source>
</evidence>
<keyword evidence="2 5" id="KW-0812">Transmembrane</keyword>
<keyword evidence="7" id="KW-0436">Ligase</keyword>
<dbReference type="InterPro" id="IPR051533">
    <property type="entry name" value="WaaL-like"/>
</dbReference>
<dbReference type="InterPro" id="IPR007016">
    <property type="entry name" value="O-antigen_ligase-rel_domated"/>
</dbReference>
<organism evidence="7 8">
    <name type="scientific">Comamonas jiangduensis</name>
    <dbReference type="NCBI Taxonomy" id="1194168"/>
    <lineage>
        <taxon>Bacteria</taxon>
        <taxon>Pseudomonadati</taxon>
        <taxon>Pseudomonadota</taxon>
        <taxon>Betaproteobacteria</taxon>
        <taxon>Burkholderiales</taxon>
        <taxon>Comamonadaceae</taxon>
        <taxon>Comamonas</taxon>
    </lineage>
</organism>
<feature type="transmembrane region" description="Helical" evidence="5">
    <location>
        <begin position="217"/>
        <end position="235"/>
    </location>
</feature>
<feature type="transmembrane region" description="Helical" evidence="5">
    <location>
        <begin position="112"/>
        <end position="129"/>
    </location>
</feature>
<protein>
    <submittedName>
        <fullName evidence="7">O-antigen ligase family protein</fullName>
    </submittedName>
</protein>
<sequence>MNTFDKIVGRGLDACAFLLFGLSLAIPSGYSYGSVGLLLFAILGCKVLWQQKNKCPTLALVGLLLWMGLLWWLSFDGWWMWAKTDYGMKYALAALTLAVVAVWGVSRQAIQGGLALGALAALGVAFYQFKVVGWWNPALGYTNSIQFGGIAVFMGMACWCFALFGKQHSFVQALMWLAGAGGISAALLAGTRGAWVVVPLLLLVMLYLALRNGLGSWALAAGFVAVLLGGGAVLLNSENFEHRIALAVAEVQQYMHSPQQAAETSVGHRLEHWRVVMQMITEKPWTGWGAQGVMEGKKDLAAQGLAHPSVVELGHAHNEILDMWSKRGMLGLLSLLLFYMLPLCLFWPTKKRLMQVHDAFRADALSLRAAASLLPLAYFGYGWTQVFFAHNSGNMFYLFGLVVFWAGIQHIERKSDKS</sequence>
<gene>
    <name evidence="7" type="ORF">ACBP88_04165</name>
</gene>
<evidence type="ECO:0000256" key="3">
    <source>
        <dbReference type="ARBA" id="ARBA00022989"/>
    </source>
</evidence>
<feature type="domain" description="O-antigen ligase-related" evidence="6">
    <location>
        <begin position="183"/>
        <end position="335"/>
    </location>
</feature>
<comment type="subcellular location">
    <subcellularLocation>
        <location evidence="1">Membrane</location>
        <topology evidence="1">Multi-pass membrane protein</topology>
    </subcellularLocation>
</comment>
<dbReference type="Proteomes" id="UP001567350">
    <property type="component" value="Unassembled WGS sequence"/>
</dbReference>
<evidence type="ECO:0000259" key="6">
    <source>
        <dbReference type="Pfam" id="PF04932"/>
    </source>
</evidence>
<evidence type="ECO:0000256" key="4">
    <source>
        <dbReference type="ARBA" id="ARBA00023136"/>
    </source>
</evidence>
<proteinExistence type="predicted"/>
<comment type="caution">
    <text evidence="7">The sequence shown here is derived from an EMBL/GenBank/DDBJ whole genome shotgun (WGS) entry which is preliminary data.</text>
</comment>
<dbReference type="GO" id="GO:0016874">
    <property type="term" value="F:ligase activity"/>
    <property type="evidence" value="ECO:0007669"/>
    <property type="project" value="UniProtKB-KW"/>
</dbReference>
<evidence type="ECO:0000313" key="8">
    <source>
        <dbReference type="Proteomes" id="UP001567350"/>
    </source>
</evidence>
<dbReference type="PANTHER" id="PTHR37422:SF13">
    <property type="entry name" value="LIPOPOLYSACCHARIDE BIOSYNTHESIS PROTEIN PA4999-RELATED"/>
    <property type="match status" value="1"/>
</dbReference>
<evidence type="ECO:0000256" key="1">
    <source>
        <dbReference type="ARBA" id="ARBA00004141"/>
    </source>
</evidence>
<name>A0ABV4I9X5_9BURK</name>
<feature type="transmembrane region" description="Helical" evidence="5">
    <location>
        <begin position="87"/>
        <end position="105"/>
    </location>
</feature>
<feature type="transmembrane region" description="Helical" evidence="5">
    <location>
        <begin position="32"/>
        <end position="49"/>
    </location>
</feature>
<keyword evidence="8" id="KW-1185">Reference proteome</keyword>
<feature type="transmembrane region" description="Helical" evidence="5">
    <location>
        <begin position="56"/>
        <end position="75"/>
    </location>
</feature>
<feature type="transmembrane region" description="Helical" evidence="5">
    <location>
        <begin position="328"/>
        <end position="347"/>
    </location>
</feature>
<evidence type="ECO:0000256" key="2">
    <source>
        <dbReference type="ARBA" id="ARBA00022692"/>
    </source>
</evidence>
<keyword evidence="3 5" id="KW-1133">Transmembrane helix</keyword>
<keyword evidence="4 5" id="KW-0472">Membrane</keyword>
<accession>A0ABV4I9X5</accession>
<dbReference type="Pfam" id="PF04932">
    <property type="entry name" value="Wzy_C"/>
    <property type="match status" value="1"/>
</dbReference>